<feature type="active site" description="Proton acceptor" evidence="4">
    <location>
        <position position="143"/>
    </location>
</feature>
<gene>
    <name evidence="7" type="ORF">TTRE_0000076901</name>
</gene>
<proteinExistence type="predicted"/>
<evidence type="ECO:0000256" key="5">
    <source>
        <dbReference type="PIRSR" id="PIRSR036696-2"/>
    </source>
</evidence>
<dbReference type="InterPro" id="IPR002933">
    <property type="entry name" value="Peptidase_M20"/>
</dbReference>
<evidence type="ECO:0000313" key="8">
    <source>
        <dbReference type="Proteomes" id="UP000030665"/>
    </source>
</evidence>
<dbReference type="NCBIfam" id="TIGR01880">
    <property type="entry name" value="Ac-peptdase-euk"/>
    <property type="match status" value="1"/>
</dbReference>
<dbReference type="GO" id="GO:0004046">
    <property type="term" value="F:aminoacylase activity"/>
    <property type="evidence" value="ECO:0007669"/>
    <property type="project" value="InterPro"/>
</dbReference>
<evidence type="ECO:0000256" key="4">
    <source>
        <dbReference type="PIRSR" id="PIRSR036696-1"/>
    </source>
</evidence>
<feature type="active site" evidence="4">
    <location>
        <position position="76"/>
    </location>
</feature>
<sequence>MSPSDSIERFLTYLRIRTDQPAPDYGAAIEFLSSVGKAFDLACQTVLIAQGKPAIVMTLTGQDPSLPSVFLNSHMDVVPAFPEFWKCDPFSGHLDYDGKIYGRGTQDMKSSVQSLRYLEAIHRLKMGGAQLKRTIHICFVPDEEIGGVEGMRALVEMEEFRRLNVGICLDEGLASEDDIYRIYYAERSVWWLRIIASGNAGHGSQFIENTAAEKLVRKFFELRKQEKLKLMSNKNLSLGDVISVNLTILKGGIQQNVVPSHFVASKYVQLRSGSNLPTYLFKALQRRLNQWTEEAALLVKKESSFVHKRSDLQYKPMSPQSSDDPWWKTICNLFTYSYSVASSIGRQYLQKGIVAYGFSPIVQTPILLHDHNEYLHRDTYLKGIETYVHLIKALANVPAN</sequence>
<dbReference type="Pfam" id="PF07687">
    <property type="entry name" value="M20_dimer"/>
    <property type="match status" value="1"/>
</dbReference>
<reference evidence="7" key="2">
    <citation type="submission" date="2014-03" db="EMBL/GenBank/DDBJ databases">
        <title>The whipworm genome and dual-species transcriptomics of an intimate host-pathogen interaction.</title>
        <authorList>
            <person name="Foth B.J."/>
            <person name="Tsai I.J."/>
            <person name="Reid A.J."/>
            <person name="Bancroft A.J."/>
            <person name="Nichol S."/>
            <person name="Tracey A."/>
            <person name="Holroyd N."/>
            <person name="Cotton J.A."/>
            <person name="Stanley E.J."/>
            <person name="Zarowiecki M."/>
            <person name="Liu J.Z."/>
            <person name="Huckvale T."/>
            <person name="Cooper P.J."/>
            <person name="Grencis R.K."/>
            <person name="Berriman M."/>
        </authorList>
    </citation>
    <scope>NUCLEOTIDE SEQUENCE [LARGE SCALE GENOMIC DNA]</scope>
</reference>
<dbReference type="SUPFAM" id="SSF55031">
    <property type="entry name" value="Bacterial exopeptidase dimerisation domain"/>
    <property type="match status" value="1"/>
</dbReference>
<dbReference type="OrthoDB" id="3064516at2759"/>
<dbReference type="PIRSF" id="PIRSF036696">
    <property type="entry name" value="ACY-1"/>
    <property type="match status" value="1"/>
</dbReference>
<feature type="binding site" evidence="5">
    <location>
        <position position="144"/>
    </location>
    <ligand>
        <name>Zn(2+)</name>
        <dbReference type="ChEBI" id="CHEBI:29105"/>
        <label>2</label>
    </ligand>
</feature>
<dbReference type="FunFam" id="3.40.630.10:FF:000019">
    <property type="entry name" value="Aminoacylase 1"/>
    <property type="match status" value="1"/>
</dbReference>
<dbReference type="InterPro" id="IPR011650">
    <property type="entry name" value="Peptidase_M20_dimer"/>
</dbReference>
<feature type="binding site" evidence="5">
    <location>
        <position position="107"/>
    </location>
    <ligand>
        <name>Zn(2+)</name>
        <dbReference type="ChEBI" id="CHEBI:29105"/>
        <label>2</label>
    </ligand>
</feature>
<feature type="domain" description="Peptidase M20 dimerisation" evidence="6">
    <location>
        <begin position="184"/>
        <end position="293"/>
    </location>
</feature>
<evidence type="ECO:0000256" key="1">
    <source>
        <dbReference type="ARBA" id="ARBA00022490"/>
    </source>
</evidence>
<protein>
    <submittedName>
        <fullName evidence="7">Aminoacylase 1A</fullName>
    </submittedName>
</protein>
<dbReference type="GO" id="GO:0006520">
    <property type="term" value="P:amino acid metabolic process"/>
    <property type="evidence" value="ECO:0007669"/>
    <property type="project" value="InterPro"/>
</dbReference>
<feature type="binding site" evidence="5">
    <location>
        <position position="369"/>
    </location>
    <ligand>
        <name>Zn(2+)</name>
        <dbReference type="ChEBI" id="CHEBI:29105"/>
        <label>2</label>
    </ligand>
</feature>
<dbReference type="InterPro" id="IPR052083">
    <property type="entry name" value="Aminoacylase-1_M20A"/>
</dbReference>
<keyword evidence="2 5" id="KW-0479">Metal-binding</keyword>
<evidence type="ECO:0000313" key="7">
    <source>
        <dbReference type="EMBL" id="CDW52507.1"/>
    </source>
</evidence>
<keyword evidence="1" id="KW-0963">Cytoplasm</keyword>
<dbReference type="GO" id="GO:0005737">
    <property type="term" value="C:cytoplasm"/>
    <property type="evidence" value="ECO:0007669"/>
    <property type="project" value="InterPro"/>
</dbReference>
<name>A0A077YWT3_TRITR</name>
<dbReference type="InterPro" id="IPR010159">
    <property type="entry name" value="N-acyl_aa_amidohydrolase"/>
</dbReference>
<keyword evidence="3 5" id="KW-0862">Zinc</keyword>
<reference evidence="7" key="1">
    <citation type="submission" date="2014-01" db="EMBL/GenBank/DDBJ databases">
        <authorList>
            <person name="Aslett M."/>
        </authorList>
    </citation>
    <scope>NUCLEOTIDE SEQUENCE</scope>
</reference>
<feature type="binding site" evidence="5">
    <location>
        <position position="74"/>
    </location>
    <ligand>
        <name>Zn(2+)</name>
        <dbReference type="ChEBI" id="CHEBI:29105"/>
        <label>1</label>
    </ligand>
</feature>
<dbReference type="GO" id="GO:0046872">
    <property type="term" value="F:metal ion binding"/>
    <property type="evidence" value="ECO:0007669"/>
    <property type="project" value="UniProtKB-KW"/>
</dbReference>
<dbReference type="SUPFAM" id="SSF53187">
    <property type="entry name" value="Zn-dependent exopeptidases"/>
    <property type="match status" value="1"/>
</dbReference>
<evidence type="ECO:0000259" key="6">
    <source>
        <dbReference type="Pfam" id="PF07687"/>
    </source>
</evidence>
<feature type="binding site" evidence="5">
    <location>
        <position position="171"/>
    </location>
    <ligand>
        <name>Zn(2+)</name>
        <dbReference type="ChEBI" id="CHEBI:29105"/>
        <label>1</label>
    </ligand>
</feature>
<dbReference type="Gene3D" id="3.40.630.10">
    <property type="entry name" value="Zn peptidases"/>
    <property type="match status" value="1"/>
</dbReference>
<dbReference type="InterPro" id="IPR036264">
    <property type="entry name" value="Bact_exopeptidase_dim_dom"/>
</dbReference>
<dbReference type="Gene3D" id="3.30.70.360">
    <property type="match status" value="1"/>
</dbReference>
<dbReference type="Gene3D" id="1.10.150.900">
    <property type="match status" value="1"/>
</dbReference>
<evidence type="ECO:0000256" key="3">
    <source>
        <dbReference type="ARBA" id="ARBA00022833"/>
    </source>
</evidence>
<dbReference type="Pfam" id="PF01546">
    <property type="entry name" value="Peptidase_M20"/>
    <property type="match status" value="1"/>
</dbReference>
<accession>A0A077YWT3</accession>
<dbReference type="PANTHER" id="PTHR45892:SF1">
    <property type="entry name" value="AMINOACYLASE-1"/>
    <property type="match status" value="1"/>
</dbReference>
<organism evidence="7 8">
    <name type="scientific">Trichuris trichiura</name>
    <name type="common">Whipworm</name>
    <name type="synonym">Trichocephalus trichiurus</name>
    <dbReference type="NCBI Taxonomy" id="36087"/>
    <lineage>
        <taxon>Eukaryota</taxon>
        <taxon>Metazoa</taxon>
        <taxon>Ecdysozoa</taxon>
        <taxon>Nematoda</taxon>
        <taxon>Enoplea</taxon>
        <taxon>Dorylaimia</taxon>
        <taxon>Trichinellida</taxon>
        <taxon>Trichuridae</taxon>
        <taxon>Trichuris</taxon>
    </lineage>
</organism>
<dbReference type="AlphaFoldDB" id="A0A077YWT3"/>
<comment type="cofactor">
    <cofactor evidence="5">
        <name>Zn(2+)</name>
        <dbReference type="ChEBI" id="CHEBI:29105"/>
    </cofactor>
    <text evidence="5">Binds 2 Zn(2+) ions per subunit.</text>
</comment>
<keyword evidence="8" id="KW-1185">Reference proteome</keyword>
<dbReference type="EMBL" id="HG805825">
    <property type="protein sequence ID" value="CDW52507.1"/>
    <property type="molecule type" value="Genomic_DNA"/>
</dbReference>
<dbReference type="STRING" id="36087.A0A077YWT3"/>
<dbReference type="Proteomes" id="UP000030665">
    <property type="component" value="Unassembled WGS sequence"/>
</dbReference>
<dbReference type="PANTHER" id="PTHR45892">
    <property type="entry name" value="AMINOACYLASE-1"/>
    <property type="match status" value="1"/>
</dbReference>
<evidence type="ECO:0000256" key="2">
    <source>
        <dbReference type="ARBA" id="ARBA00022723"/>
    </source>
</evidence>
<feature type="binding site" evidence="5">
    <location>
        <position position="107"/>
    </location>
    <ligand>
        <name>Zn(2+)</name>
        <dbReference type="ChEBI" id="CHEBI:29105"/>
        <label>1</label>
    </ligand>
</feature>